<keyword evidence="1" id="KW-0472">Membrane</keyword>
<feature type="transmembrane region" description="Helical" evidence="1">
    <location>
        <begin position="39"/>
        <end position="60"/>
    </location>
</feature>
<dbReference type="Proteomes" id="UP000252519">
    <property type="component" value="Unassembled WGS sequence"/>
</dbReference>
<evidence type="ECO:0000313" key="3">
    <source>
        <dbReference type="Proteomes" id="UP000252519"/>
    </source>
</evidence>
<dbReference type="OrthoDB" id="5849708at2759"/>
<organism evidence="2 3">
    <name type="scientific">Ancylostoma caninum</name>
    <name type="common">Dog hookworm</name>
    <dbReference type="NCBI Taxonomy" id="29170"/>
    <lineage>
        <taxon>Eukaryota</taxon>
        <taxon>Metazoa</taxon>
        <taxon>Ecdysozoa</taxon>
        <taxon>Nematoda</taxon>
        <taxon>Chromadorea</taxon>
        <taxon>Rhabditida</taxon>
        <taxon>Rhabditina</taxon>
        <taxon>Rhabditomorpha</taxon>
        <taxon>Strongyloidea</taxon>
        <taxon>Ancylostomatidae</taxon>
        <taxon>Ancylostomatinae</taxon>
        <taxon>Ancylostoma</taxon>
    </lineage>
</organism>
<dbReference type="EMBL" id="JOJR01000027">
    <property type="protein sequence ID" value="RCN50072.1"/>
    <property type="molecule type" value="Genomic_DNA"/>
</dbReference>
<sequence>MHFFYLNTPWIIDPTEYNCSSRTMAEWQERGSVNVGQGIYFLTFGTVCGSLYLLTMVAMVTGRLMKIPCYRLMFFNGITDILDLIAGSLIVSYFHFVDWSCFLQQHRFEPIRGTPCVECMVWFDLQLRCVGLEPSCGNDTSST</sequence>
<gene>
    <name evidence="2" type="ORF">ANCCAN_03903</name>
</gene>
<dbReference type="PANTHER" id="PTHR23021">
    <property type="entry name" value="SERPENTINE RECEPTOR, CLASS T"/>
    <property type="match status" value="1"/>
</dbReference>
<dbReference type="InterPro" id="IPR019425">
    <property type="entry name" value="7TM_GPCR_serpentine_rcpt_Srt"/>
</dbReference>
<reference evidence="2 3" key="1">
    <citation type="submission" date="2014-10" db="EMBL/GenBank/DDBJ databases">
        <title>Draft genome of the hookworm Ancylostoma caninum.</title>
        <authorList>
            <person name="Mitreva M."/>
        </authorList>
    </citation>
    <scope>NUCLEOTIDE SEQUENCE [LARGE SCALE GENOMIC DNA]</scope>
    <source>
        <strain evidence="2 3">Baltimore</strain>
    </source>
</reference>
<evidence type="ECO:0000256" key="1">
    <source>
        <dbReference type="SAM" id="Phobius"/>
    </source>
</evidence>
<dbReference type="Pfam" id="PF10321">
    <property type="entry name" value="7TM_GPCR_Srt"/>
    <property type="match status" value="1"/>
</dbReference>
<proteinExistence type="predicted"/>
<feature type="transmembrane region" description="Helical" evidence="1">
    <location>
        <begin position="72"/>
        <end position="96"/>
    </location>
</feature>
<keyword evidence="1" id="KW-1133">Transmembrane helix</keyword>
<name>A0A368H0D3_ANCCA</name>
<evidence type="ECO:0000313" key="2">
    <source>
        <dbReference type="EMBL" id="RCN50072.1"/>
    </source>
</evidence>
<keyword evidence="1" id="KW-0812">Transmembrane</keyword>
<dbReference type="STRING" id="29170.A0A368H0D3"/>
<protein>
    <submittedName>
        <fullName evidence="2">Uncharacterized protein</fullName>
    </submittedName>
</protein>
<comment type="caution">
    <text evidence="2">The sequence shown here is derived from an EMBL/GenBank/DDBJ whole genome shotgun (WGS) entry which is preliminary data.</text>
</comment>
<dbReference type="AlphaFoldDB" id="A0A368H0D3"/>
<keyword evidence="3" id="KW-1185">Reference proteome</keyword>
<accession>A0A368H0D3</accession>